<accession>A0A176VFM8</accession>
<evidence type="ECO:0000313" key="1">
    <source>
        <dbReference type="EMBL" id="OAE19253.1"/>
    </source>
</evidence>
<dbReference type="Proteomes" id="UP000077202">
    <property type="component" value="Unassembled WGS sequence"/>
</dbReference>
<keyword evidence="2" id="KW-1185">Reference proteome</keyword>
<sequence>MASAKYGAFDSGSDYDGDGGLMLAGRRYCGRLHVPNWSFHYKARFQAHLSLGGGRAGAGVGGGAGGSSSGPYVYSVGCSPHLVHVHNILIGQQENSDASPRARGAYQAILHVSGALTATGNRDSAACAVMAGGS</sequence>
<reference evidence="1" key="1">
    <citation type="submission" date="2016-03" db="EMBL/GenBank/DDBJ databases">
        <title>Mechanisms controlling the formation of the plant cell surface in tip-growing cells are functionally conserved among land plants.</title>
        <authorList>
            <person name="Honkanen S."/>
            <person name="Jones V.A."/>
            <person name="Morieri G."/>
            <person name="Champion C."/>
            <person name="Hetherington A.J."/>
            <person name="Kelly S."/>
            <person name="Saint-Marcoux D."/>
            <person name="Proust H."/>
            <person name="Prescott H."/>
            <person name="Dolan L."/>
        </authorList>
    </citation>
    <scope>NUCLEOTIDE SEQUENCE [LARGE SCALE GENOMIC DNA]</scope>
    <source>
        <tissue evidence="1">Whole gametophyte</tissue>
    </source>
</reference>
<comment type="caution">
    <text evidence="1">The sequence shown here is derived from an EMBL/GenBank/DDBJ whole genome shotgun (WGS) entry which is preliminary data.</text>
</comment>
<evidence type="ECO:0000313" key="2">
    <source>
        <dbReference type="Proteomes" id="UP000077202"/>
    </source>
</evidence>
<dbReference type="EMBL" id="LVLJ01003906">
    <property type="protein sequence ID" value="OAE19253.1"/>
    <property type="molecule type" value="Genomic_DNA"/>
</dbReference>
<protein>
    <submittedName>
        <fullName evidence="1">Uncharacterized protein</fullName>
    </submittedName>
</protein>
<proteinExistence type="predicted"/>
<organism evidence="1 2">
    <name type="scientific">Marchantia polymorpha subsp. ruderalis</name>
    <dbReference type="NCBI Taxonomy" id="1480154"/>
    <lineage>
        <taxon>Eukaryota</taxon>
        <taxon>Viridiplantae</taxon>
        <taxon>Streptophyta</taxon>
        <taxon>Embryophyta</taxon>
        <taxon>Marchantiophyta</taxon>
        <taxon>Marchantiopsida</taxon>
        <taxon>Marchantiidae</taxon>
        <taxon>Marchantiales</taxon>
        <taxon>Marchantiaceae</taxon>
        <taxon>Marchantia</taxon>
    </lineage>
</organism>
<dbReference type="AlphaFoldDB" id="A0A176VFM8"/>
<name>A0A176VFM8_MARPO</name>
<gene>
    <name evidence="1" type="ORF">AXG93_3507s1250</name>
</gene>